<dbReference type="Gene3D" id="1.20.58.340">
    <property type="entry name" value="Magnesium transport protein CorA, transmembrane region"/>
    <property type="match status" value="2"/>
</dbReference>
<keyword evidence="3 12" id="KW-0813">Transport</keyword>
<keyword evidence="9 12" id="KW-0472">Membrane</keyword>
<keyword evidence="4 12" id="KW-1003">Cell membrane</keyword>
<dbReference type="PANTHER" id="PTHR46494">
    <property type="entry name" value="CORA FAMILY METAL ION TRANSPORTER (EUROFUNG)"/>
    <property type="match status" value="1"/>
</dbReference>
<evidence type="ECO:0000256" key="10">
    <source>
        <dbReference type="ARBA" id="ARBA00034269"/>
    </source>
</evidence>
<name>A0A7W7C3N9_9PSEU</name>
<dbReference type="PANTHER" id="PTHR46494:SF1">
    <property type="entry name" value="CORA FAMILY METAL ION TRANSPORTER (EUROFUNG)"/>
    <property type="match status" value="1"/>
</dbReference>
<dbReference type="Proteomes" id="UP000533598">
    <property type="component" value="Unassembled WGS sequence"/>
</dbReference>
<evidence type="ECO:0000256" key="6">
    <source>
        <dbReference type="ARBA" id="ARBA00022842"/>
    </source>
</evidence>
<dbReference type="InterPro" id="IPR045863">
    <property type="entry name" value="CorA_TM1_TM2"/>
</dbReference>
<sequence>MPQQIPVPLSAYVVDCGVYVDGKRLPGRWTHTGAVEEVRKRGTGFVWIGLHEPDEQQIQSIAETFGLHELAVEDAVHAHQRPKLERYDDSLFMVLKTVRYVAHESPTTANEIVETGEVMVFVGRHFVITVRHGKHQALAGLRAELEQDPAKLALGPAAVLYAIADHVVDTYLEVTSAVEDDIDTLEVEVFDPRSAVDPEQIYLMKREVMELRRAVGPLATPLRRLAEGYIPLVPDEVRSYFRDVDDHLTTVHDRIVTFDEMLTTLIDAVLAKITMRQNNDMRKISAWVAIISVPTMVAGIYGMNFDTMPELKWTYGYPVVLGVVLVACTVLYRIFRRNQWL</sequence>
<dbReference type="Gene3D" id="3.30.460.20">
    <property type="entry name" value="CorA soluble domain-like"/>
    <property type="match status" value="1"/>
</dbReference>
<dbReference type="GO" id="GO:0015095">
    <property type="term" value="F:magnesium ion transmembrane transporter activity"/>
    <property type="evidence" value="ECO:0007669"/>
    <property type="project" value="UniProtKB-UniRule"/>
</dbReference>
<evidence type="ECO:0000256" key="9">
    <source>
        <dbReference type="ARBA" id="ARBA00023136"/>
    </source>
</evidence>
<accession>A0A7W7C3N9</accession>
<comment type="subcellular location">
    <subcellularLocation>
        <location evidence="1">Cell membrane</location>
        <topology evidence="1">Multi-pass membrane protein</topology>
    </subcellularLocation>
    <subcellularLocation>
        <location evidence="12">Membrane</location>
        <topology evidence="12">Multi-pass membrane protein</topology>
    </subcellularLocation>
</comment>
<gene>
    <name evidence="12" type="primary">corA</name>
    <name evidence="13" type="ORF">HNR67_000078</name>
</gene>
<evidence type="ECO:0000256" key="2">
    <source>
        <dbReference type="ARBA" id="ARBA00009765"/>
    </source>
</evidence>
<comment type="caution">
    <text evidence="13">The sequence shown here is derived from an EMBL/GenBank/DDBJ whole genome shotgun (WGS) entry which is preliminary data.</text>
</comment>
<dbReference type="CDD" id="cd12830">
    <property type="entry name" value="MtCorA-like"/>
    <property type="match status" value="1"/>
</dbReference>
<evidence type="ECO:0000256" key="4">
    <source>
        <dbReference type="ARBA" id="ARBA00022475"/>
    </source>
</evidence>
<comment type="similarity">
    <text evidence="2 12">Belongs to the CorA metal ion transporter (MIT) (TC 1.A.35) family.</text>
</comment>
<evidence type="ECO:0000313" key="13">
    <source>
        <dbReference type="EMBL" id="MBB4673960.1"/>
    </source>
</evidence>
<dbReference type="GO" id="GO:0000287">
    <property type="term" value="F:magnesium ion binding"/>
    <property type="evidence" value="ECO:0007669"/>
    <property type="project" value="TreeGrafter"/>
</dbReference>
<evidence type="ECO:0000256" key="7">
    <source>
        <dbReference type="ARBA" id="ARBA00022989"/>
    </source>
</evidence>
<reference evidence="13 14" key="1">
    <citation type="submission" date="2020-08" db="EMBL/GenBank/DDBJ databases">
        <title>Sequencing the genomes of 1000 actinobacteria strains.</title>
        <authorList>
            <person name="Klenk H.-P."/>
        </authorList>
    </citation>
    <scope>NUCLEOTIDE SEQUENCE [LARGE SCALE GENOMIC DNA]</scope>
    <source>
        <strain evidence="13 14">DSM 44230</strain>
    </source>
</reference>
<keyword evidence="8 12" id="KW-0406">Ion transport</keyword>
<feature type="transmembrane region" description="Helical" evidence="12">
    <location>
        <begin position="284"/>
        <end position="303"/>
    </location>
</feature>
<protein>
    <recommendedName>
        <fullName evidence="12">Magnesium transport protein CorA</fullName>
    </recommendedName>
</protein>
<evidence type="ECO:0000256" key="12">
    <source>
        <dbReference type="RuleBase" id="RU362010"/>
    </source>
</evidence>
<dbReference type="FunFam" id="1.20.58.340:FF:000004">
    <property type="entry name" value="Magnesium transport protein CorA"/>
    <property type="match status" value="1"/>
</dbReference>
<dbReference type="InterPro" id="IPR004488">
    <property type="entry name" value="Mg/Co-transport_prot_CorA"/>
</dbReference>
<organism evidence="13 14">
    <name type="scientific">Crossiella cryophila</name>
    <dbReference type="NCBI Taxonomy" id="43355"/>
    <lineage>
        <taxon>Bacteria</taxon>
        <taxon>Bacillati</taxon>
        <taxon>Actinomycetota</taxon>
        <taxon>Actinomycetes</taxon>
        <taxon>Pseudonocardiales</taxon>
        <taxon>Pseudonocardiaceae</taxon>
        <taxon>Crossiella</taxon>
    </lineage>
</organism>
<proteinExistence type="inferred from homology"/>
<comment type="catalytic activity">
    <reaction evidence="10">
        <text>Mg(2+)(in) = Mg(2+)(out)</text>
        <dbReference type="Rhea" id="RHEA:29827"/>
        <dbReference type="ChEBI" id="CHEBI:18420"/>
    </reaction>
</comment>
<dbReference type="GO" id="GO:0015087">
    <property type="term" value="F:cobalt ion transmembrane transporter activity"/>
    <property type="evidence" value="ECO:0007669"/>
    <property type="project" value="UniProtKB-UniRule"/>
</dbReference>
<dbReference type="GO" id="GO:0005886">
    <property type="term" value="C:plasma membrane"/>
    <property type="evidence" value="ECO:0007669"/>
    <property type="project" value="UniProtKB-SubCell"/>
</dbReference>
<keyword evidence="7 12" id="KW-1133">Transmembrane helix</keyword>
<evidence type="ECO:0000256" key="11">
    <source>
        <dbReference type="ARBA" id="ARBA00045497"/>
    </source>
</evidence>
<dbReference type="SUPFAM" id="SSF144083">
    <property type="entry name" value="Magnesium transport protein CorA, transmembrane region"/>
    <property type="match status" value="1"/>
</dbReference>
<keyword evidence="14" id="KW-1185">Reference proteome</keyword>
<dbReference type="Pfam" id="PF01544">
    <property type="entry name" value="CorA"/>
    <property type="match status" value="1"/>
</dbReference>
<dbReference type="SUPFAM" id="SSF143865">
    <property type="entry name" value="CorA soluble domain-like"/>
    <property type="match status" value="1"/>
</dbReference>
<comment type="function">
    <text evidence="11">Mediates influx of magnesium ions. Alternates between open and closed states. Activated by low cytoplasmic Mg(2+) levels. Inactive when cytoplasmic Mg(2+) levels are high.</text>
</comment>
<dbReference type="AlphaFoldDB" id="A0A7W7C3N9"/>
<evidence type="ECO:0000256" key="8">
    <source>
        <dbReference type="ARBA" id="ARBA00023065"/>
    </source>
</evidence>
<dbReference type="InterPro" id="IPR045861">
    <property type="entry name" value="CorA_cytoplasmic_dom"/>
</dbReference>
<dbReference type="NCBIfam" id="TIGR00383">
    <property type="entry name" value="corA"/>
    <property type="match status" value="1"/>
</dbReference>
<dbReference type="EMBL" id="JACHMH010000001">
    <property type="protein sequence ID" value="MBB4673960.1"/>
    <property type="molecule type" value="Genomic_DNA"/>
</dbReference>
<evidence type="ECO:0000256" key="3">
    <source>
        <dbReference type="ARBA" id="ARBA00022448"/>
    </source>
</evidence>
<evidence type="ECO:0000256" key="5">
    <source>
        <dbReference type="ARBA" id="ARBA00022692"/>
    </source>
</evidence>
<keyword evidence="6 12" id="KW-0460">Magnesium</keyword>
<evidence type="ECO:0000313" key="14">
    <source>
        <dbReference type="Proteomes" id="UP000533598"/>
    </source>
</evidence>
<dbReference type="InterPro" id="IPR002523">
    <property type="entry name" value="MgTranspt_CorA/ZnTranspt_ZntB"/>
</dbReference>
<evidence type="ECO:0000256" key="1">
    <source>
        <dbReference type="ARBA" id="ARBA00004651"/>
    </source>
</evidence>
<dbReference type="GO" id="GO:0050897">
    <property type="term" value="F:cobalt ion binding"/>
    <property type="evidence" value="ECO:0007669"/>
    <property type="project" value="TreeGrafter"/>
</dbReference>
<feature type="transmembrane region" description="Helical" evidence="12">
    <location>
        <begin position="315"/>
        <end position="335"/>
    </location>
</feature>
<keyword evidence="5 12" id="KW-0812">Transmembrane</keyword>